<dbReference type="PANTHER" id="PTHR30204:SF96">
    <property type="entry name" value="CHROMOSOME-ANCHORING PROTEIN RACA"/>
    <property type="match status" value="1"/>
</dbReference>
<reference evidence="3 4" key="1">
    <citation type="submission" date="2024-04" db="EMBL/GenBank/DDBJ databases">
        <title>Defined microbial consortia suppress multidrug-resistant proinflammatory Enterobacteriaceae via ecological control.</title>
        <authorList>
            <person name="Furuichi M."/>
            <person name="Kawaguchi T."/>
            <person name="Pust M."/>
            <person name="Yasuma K."/>
            <person name="Plichta D."/>
            <person name="Hasegawa N."/>
            <person name="Ohya T."/>
            <person name="Bhattarai S."/>
            <person name="Sasajima S."/>
            <person name="Aoto Y."/>
            <person name="Tuganbaev T."/>
            <person name="Yaginuma M."/>
            <person name="Ueda M."/>
            <person name="Okahashi N."/>
            <person name="Amafuji K."/>
            <person name="Kiridooshi Y."/>
            <person name="Sugita K."/>
            <person name="Strazar M."/>
            <person name="Skelly A."/>
            <person name="Suda W."/>
            <person name="Hattori M."/>
            <person name="Nakamoto N."/>
            <person name="Caballero S."/>
            <person name="Norman J."/>
            <person name="Olle B."/>
            <person name="Tanoue T."/>
            <person name="Arita M."/>
            <person name="Bucci V."/>
            <person name="Atarashi K."/>
            <person name="Xavier R."/>
            <person name="Honda K."/>
        </authorList>
    </citation>
    <scope>NUCLEOTIDE SEQUENCE [LARGE SCALE GENOMIC DNA]</scope>
    <source>
        <strain evidence="4">k34-0107-D12</strain>
    </source>
</reference>
<evidence type="ECO:0000313" key="4">
    <source>
        <dbReference type="Proteomes" id="UP001600941"/>
    </source>
</evidence>
<keyword evidence="1" id="KW-0238">DNA-binding</keyword>
<dbReference type="Gene3D" id="1.10.1660.10">
    <property type="match status" value="1"/>
</dbReference>
<dbReference type="InterPro" id="IPR000551">
    <property type="entry name" value="MerR-type_HTH_dom"/>
</dbReference>
<dbReference type="Proteomes" id="UP001600941">
    <property type="component" value="Unassembled WGS sequence"/>
</dbReference>
<dbReference type="PROSITE" id="PS50937">
    <property type="entry name" value="HTH_MERR_2"/>
    <property type="match status" value="1"/>
</dbReference>
<gene>
    <name evidence="3" type="ORF">K340107D12_08450</name>
</gene>
<dbReference type="InterPro" id="IPR047057">
    <property type="entry name" value="MerR_fam"/>
</dbReference>
<protein>
    <recommendedName>
        <fullName evidence="2">HTH merR-type domain-containing protein</fullName>
    </recommendedName>
</protein>
<dbReference type="EMBL" id="BAABZQ010000001">
    <property type="protein sequence ID" value="GAA6498029.1"/>
    <property type="molecule type" value="Genomic_DNA"/>
</dbReference>
<dbReference type="InterPro" id="IPR009061">
    <property type="entry name" value="DNA-bd_dom_put_sf"/>
</dbReference>
<proteinExistence type="predicted"/>
<dbReference type="RefSeq" id="WP_227210980.1">
    <property type="nucleotide sequence ID" value="NZ_BAABZQ010000001.1"/>
</dbReference>
<evidence type="ECO:0000259" key="2">
    <source>
        <dbReference type="PROSITE" id="PS50937"/>
    </source>
</evidence>
<accession>A0ABQ0BNB7</accession>
<sequence>MRIGKVSEKYHISVDNIYYYINYGLLVPPKPKGQYVFDEQTVRDLEWILGLKELDFSLREIHVILSLKRISGLADPQDMEELKEIFKGKRDFCMKEIERKQQVVERLDSHIKTMEASESTPRASTGVPLTALPLLCCPLCGGSLSLSEVKMDQRFIYKGSLSCSCGYSAHISSGILMTPNKNENLQDTPDITRELYKDLPPALISTFQRSYNWMLKQIEETDLHEKVIAETYINAWFFMHNHLEYLPTDSLYIVIDKYPETLLMYKHLIERQKPELDILYLADSSTRFPLKKNCIDVHLDFFAANEHNFYHDTFLFERIAPYLTAHADLIGTYFYFENAPKSMRLLLSQYPECFCMNFRLDYFLSSLKKAGFRLKGSEDCGAVTDSGNNLGFGFHVKGEKMHLMPYHASSAPNGQDISSGSDNTV</sequence>
<comment type="caution">
    <text evidence="3">The sequence shown here is derived from an EMBL/GenBank/DDBJ whole genome shotgun (WGS) entry which is preliminary data.</text>
</comment>
<dbReference type="SUPFAM" id="SSF46955">
    <property type="entry name" value="Putative DNA-binding domain"/>
    <property type="match status" value="1"/>
</dbReference>
<organism evidence="3 4">
    <name type="scientific">Blautia parvula</name>
    <dbReference type="NCBI Taxonomy" id="2877527"/>
    <lineage>
        <taxon>Bacteria</taxon>
        <taxon>Bacillati</taxon>
        <taxon>Bacillota</taxon>
        <taxon>Clostridia</taxon>
        <taxon>Lachnospirales</taxon>
        <taxon>Lachnospiraceae</taxon>
        <taxon>Blautia</taxon>
    </lineage>
</organism>
<keyword evidence="4" id="KW-1185">Reference proteome</keyword>
<dbReference type="SMART" id="SM00422">
    <property type="entry name" value="HTH_MERR"/>
    <property type="match status" value="1"/>
</dbReference>
<evidence type="ECO:0000256" key="1">
    <source>
        <dbReference type="ARBA" id="ARBA00023125"/>
    </source>
</evidence>
<dbReference type="Pfam" id="PF13411">
    <property type="entry name" value="MerR_1"/>
    <property type="match status" value="1"/>
</dbReference>
<feature type="domain" description="HTH merR-type" evidence="2">
    <location>
        <begin position="1"/>
        <end position="67"/>
    </location>
</feature>
<dbReference type="PANTHER" id="PTHR30204">
    <property type="entry name" value="REDOX-CYCLING DRUG-SENSING TRANSCRIPTIONAL ACTIVATOR SOXR"/>
    <property type="match status" value="1"/>
</dbReference>
<name>A0ABQ0BNB7_9FIRM</name>
<evidence type="ECO:0000313" key="3">
    <source>
        <dbReference type="EMBL" id="GAA6498029.1"/>
    </source>
</evidence>